<name>A0A4S2M622_OPIFE</name>
<evidence type="ECO:0000313" key="3">
    <source>
        <dbReference type="Proteomes" id="UP000308267"/>
    </source>
</evidence>
<keyword evidence="3" id="KW-1185">Reference proteome</keyword>
<sequence>MDKFINIFVDIDFENNGAITVSSLEHFCAVNKLDKCMIETWVTLFDNQHTGRITQDKFCEVLGLAPEQIEEARSRRSSLASTGQMTPKDAPSSRRTSAVVVERPDFQISWKIIEAAGIHYVDKTIPVAPLHHQSFSLLLLAIKHVRIRCHREELIS</sequence>
<organism evidence="2 3">
    <name type="scientific">Opisthorchis felineus</name>
    <dbReference type="NCBI Taxonomy" id="147828"/>
    <lineage>
        <taxon>Eukaryota</taxon>
        <taxon>Metazoa</taxon>
        <taxon>Spiralia</taxon>
        <taxon>Lophotrochozoa</taxon>
        <taxon>Platyhelminthes</taxon>
        <taxon>Trematoda</taxon>
        <taxon>Digenea</taxon>
        <taxon>Opisthorchiida</taxon>
        <taxon>Opisthorchiata</taxon>
        <taxon>Opisthorchiidae</taxon>
        <taxon>Opisthorchis</taxon>
    </lineage>
</organism>
<proteinExistence type="predicted"/>
<feature type="region of interest" description="Disordered" evidence="1">
    <location>
        <begin position="73"/>
        <end position="96"/>
    </location>
</feature>
<dbReference type="EMBL" id="SJOL01006010">
    <property type="protein sequence ID" value="TGZ69487.1"/>
    <property type="molecule type" value="Genomic_DNA"/>
</dbReference>
<dbReference type="InterPro" id="IPR011992">
    <property type="entry name" value="EF-hand-dom_pair"/>
</dbReference>
<evidence type="ECO:0000256" key="1">
    <source>
        <dbReference type="SAM" id="MobiDB-lite"/>
    </source>
</evidence>
<dbReference type="OrthoDB" id="6219502at2759"/>
<gene>
    <name evidence="2" type="ORF">CRM22_003717</name>
</gene>
<dbReference type="Proteomes" id="UP000308267">
    <property type="component" value="Unassembled WGS sequence"/>
</dbReference>
<reference evidence="2 3" key="1">
    <citation type="journal article" date="2019" name="BMC Genomics">
        <title>New insights from Opisthorchis felineus genome: update on genomics of the epidemiologically important liver flukes.</title>
        <authorList>
            <person name="Ershov N.I."/>
            <person name="Mordvinov V.A."/>
            <person name="Prokhortchouk E.B."/>
            <person name="Pakharukova M.Y."/>
            <person name="Gunbin K.V."/>
            <person name="Ustyantsev K."/>
            <person name="Genaev M.A."/>
            <person name="Blinov A.G."/>
            <person name="Mazur A."/>
            <person name="Boulygina E."/>
            <person name="Tsygankova S."/>
            <person name="Khrameeva E."/>
            <person name="Chekanov N."/>
            <person name="Fan G."/>
            <person name="Xiao A."/>
            <person name="Zhang H."/>
            <person name="Xu X."/>
            <person name="Yang H."/>
            <person name="Solovyev V."/>
            <person name="Lee S.M."/>
            <person name="Liu X."/>
            <person name="Afonnikov D.A."/>
            <person name="Skryabin K.G."/>
        </authorList>
    </citation>
    <scope>NUCLEOTIDE SEQUENCE [LARGE SCALE GENOMIC DNA]</scope>
    <source>
        <strain evidence="2">AK-0245</strain>
        <tissue evidence="2">Whole organism</tissue>
    </source>
</reference>
<dbReference type="SUPFAM" id="SSF47473">
    <property type="entry name" value="EF-hand"/>
    <property type="match status" value="1"/>
</dbReference>
<comment type="caution">
    <text evidence="2">The sequence shown here is derived from an EMBL/GenBank/DDBJ whole genome shotgun (WGS) entry which is preliminary data.</text>
</comment>
<dbReference type="AlphaFoldDB" id="A0A4S2M622"/>
<dbReference type="Gene3D" id="1.10.238.10">
    <property type="entry name" value="EF-hand"/>
    <property type="match status" value="1"/>
</dbReference>
<accession>A0A4S2M622</accession>
<evidence type="ECO:0000313" key="2">
    <source>
        <dbReference type="EMBL" id="TGZ69487.1"/>
    </source>
</evidence>
<evidence type="ECO:0008006" key="4">
    <source>
        <dbReference type="Google" id="ProtNLM"/>
    </source>
</evidence>
<protein>
    <recommendedName>
        <fullName evidence="4">EF-hand domain-containing protein</fullName>
    </recommendedName>
</protein>